<dbReference type="OrthoDB" id="5496488at2"/>
<keyword evidence="2" id="KW-1185">Reference proteome</keyword>
<accession>A0A328C9H3</accession>
<evidence type="ECO:0000313" key="1">
    <source>
        <dbReference type="EMBL" id="RAL23588.1"/>
    </source>
</evidence>
<dbReference type="AlphaFoldDB" id="A0A328C9H3"/>
<sequence length="306" mass="34440">MIENELPYHEVGHQLGMQLEATTEGIWVERRGIAALIDRRALPSPQHARARATGAWALYGIRLGLDYHHARQARPPRSPGFRRTAVQRYHEAPPFYGDHILHLVPRWTRRWFEAVSGAPALHRDALDTGGALEEVILKETGLRLDLLTQNAQDASDVDGATRWKNARTALFYNSYKIRGQTSRNHPGVRLRTLHTTEGFAASRSLILPEFDYDSAQDGAFIALPTRDHFLIAAPAPADNDNRDASKESLQESLTKHFNAHPFPLTDAIWRLDREALHLCVAPERWPGQGLDTPDNLLIARRGTEAQ</sequence>
<dbReference type="Proteomes" id="UP000249169">
    <property type="component" value="Unassembled WGS sequence"/>
</dbReference>
<reference evidence="1 2" key="1">
    <citation type="submission" date="2018-05" db="EMBL/GenBank/DDBJ databases">
        <title>Lujinxingia marina gen. nov. sp. nov., a new facultative anaerobic member of the class Deltaproteobacteria, and proposal of Lujinxingaceae fam. nov.</title>
        <authorList>
            <person name="Li C.-M."/>
        </authorList>
    </citation>
    <scope>NUCLEOTIDE SEQUENCE [LARGE SCALE GENOMIC DNA]</scope>
    <source>
        <strain evidence="1 2">B210</strain>
    </source>
</reference>
<name>A0A328C9H3_9DELT</name>
<comment type="caution">
    <text evidence="1">The sequence shown here is derived from an EMBL/GenBank/DDBJ whole genome shotgun (WGS) entry which is preliminary data.</text>
</comment>
<dbReference type="EMBL" id="QHKO01000002">
    <property type="protein sequence ID" value="RAL23588.1"/>
    <property type="molecule type" value="Genomic_DNA"/>
</dbReference>
<proteinExistence type="predicted"/>
<protein>
    <submittedName>
        <fullName evidence="1">Uncharacterized protein</fullName>
    </submittedName>
</protein>
<organism evidence="1 2">
    <name type="scientific">Lujinxingia litoralis</name>
    <dbReference type="NCBI Taxonomy" id="2211119"/>
    <lineage>
        <taxon>Bacteria</taxon>
        <taxon>Deltaproteobacteria</taxon>
        <taxon>Bradymonadales</taxon>
        <taxon>Lujinxingiaceae</taxon>
        <taxon>Lujinxingia</taxon>
    </lineage>
</organism>
<dbReference type="RefSeq" id="WP_111728846.1">
    <property type="nucleotide sequence ID" value="NZ_QHKO01000002.1"/>
</dbReference>
<gene>
    <name evidence="1" type="ORF">DL240_05360</name>
</gene>
<evidence type="ECO:0000313" key="2">
    <source>
        <dbReference type="Proteomes" id="UP000249169"/>
    </source>
</evidence>